<dbReference type="Pfam" id="PF00012">
    <property type="entry name" value="HSP70"/>
    <property type="match status" value="1"/>
</dbReference>
<reference evidence="8 9" key="1">
    <citation type="submission" date="2021-03" db="EMBL/GenBank/DDBJ databases">
        <authorList>
            <person name="Grouzdev D.S."/>
        </authorList>
    </citation>
    <scope>NUCLEOTIDE SEQUENCE [LARGE SCALE GENOMIC DNA]</scope>
    <source>
        <strain evidence="8 9">M50-1</strain>
    </source>
</reference>
<dbReference type="PROSITE" id="PS01036">
    <property type="entry name" value="HSP70_3"/>
    <property type="match status" value="1"/>
</dbReference>
<evidence type="ECO:0000256" key="2">
    <source>
        <dbReference type="ARBA" id="ARBA00022553"/>
    </source>
</evidence>
<dbReference type="PRINTS" id="PR00301">
    <property type="entry name" value="HEATSHOCK70"/>
</dbReference>
<dbReference type="InterPro" id="IPR029047">
    <property type="entry name" value="HSP70_peptide-bd_sf"/>
</dbReference>
<evidence type="ECO:0000256" key="4">
    <source>
        <dbReference type="ARBA" id="ARBA00022840"/>
    </source>
</evidence>
<evidence type="ECO:0000256" key="1">
    <source>
        <dbReference type="ARBA" id="ARBA00007381"/>
    </source>
</evidence>
<proteinExistence type="inferred from homology"/>
<keyword evidence="6" id="KW-0143">Chaperone</keyword>
<protein>
    <submittedName>
        <fullName evidence="8">Hsp70 family protein</fullName>
    </submittedName>
</protein>
<dbReference type="Gene3D" id="2.60.34.10">
    <property type="entry name" value="Substrate Binding Domain Of DNAk, Chain A, domain 1"/>
    <property type="match status" value="1"/>
</dbReference>
<keyword evidence="5" id="KW-0346">Stress response</keyword>
<dbReference type="InterPro" id="IPR013126">
    <property type="entry name" value="Hsp_70_fam"/>
</dbReference>
<dbReference type="EMBL" id="SIJK02000013">
    <property type="protein sequence ID" value="MBP1465960.1"/>
    <property type="molecule type" value="Genomic_DNA"/>
</dbReference>
<dbReference type="InterPro" id="IPR043129">
    <property type="entry name" value="ATPase_NBD"/>
</dbReference>
<keyword evidence="2" id="KW-0597">Phosphoprotein</keyword>
<dbReference type="PANTHER" id="PTHR19375">
    <property type="entry name" value="HEAT SHOCK PROTEIN 70KDA"/>
    <property type="match status" value="1"/>
</dbReference>
<organism evidence="8 9">
    <name type="scientific">Candidatus Chloroploca mongolica</name>
    <dbReference type="NCBI Taxonomy" id="2528176"/>
    <lineage>
        <taxon>Bacteria</taxon>
        <taxon>Bacillati</taxon>
        <taxon>Chloroflexota</taxon>
        <taxon>Chloroflexia</taxon>
        <taxon>Chloroflexales</taxon>
        <taxon>Chloroflexineae</taxon>
        <taxon>Oscillochloridaceae</taxon>
        <taxon>Candidatus Chloroploca</taxon>
    </lineage>
</organism>
<dbReference type="RefSeq" id="WP_135477973.1">
    <property type="nucleotide sequence ID" value="NZ_SIJK02000013.1"/>
</dbReference>
<evidence type="ECO:0000256" key="7">
    <source>
        <dbReference type="RuleBase" id="RU003322"/>
    </source>
</evidence>
<dbReference type="SUPFAM" id="SSF53067">
    <property type="entry name" value="Actin-like ATPase domain"/>
    <property type="match status" value="2"/>
</dbReference>
<evidence type="ECO:0000256" key="6">
    <source>
        <dbReference type="ARBA" id="ARBA00023186"/>
    </source>
</evidence>
<dbReference type="SUPFAM" id="SSF100920">
    <property type="entry name" value="Heat shock protein 70kD (HSP70), peptide-binding domain"/>
    <property type="match status" value="1"/>
</dbReference>
<comment type="caution">
    <text evidence="8">The sequence shown here is derived from an EMBL/GenBank/DDBJ whole genome shotgun (WGS) entry which is preliminary data.</text>
</comment>
<evidence type="ECO:0000313" key="8">
    <source>
        <dbReference type="EMBL" id="MBP1465960.1"/>
    </source>
</evidence>
<keyword evidence="3 7" id="KW-0547">Nucleotide-binding</keyword>
<keyword evidence="4 7" id="KW-0067">ATP-binding</keyword>
<dbReference type="PROSITE" id="PS00297">
    <property type="entry name" value="HSP70_1"/>
    <property type="match status" value="1"/>
</dbReference>
<dbReference type="Gene3D" id="3.90.640.10">
    <property type="entry name" value="Actin, Chain A, domain 4"/>
    <property type="match status" value="1"/>
</dbReference>
<comment type="similarity">
    <text evidence="1 7">Belongs to the heat shock protein 70 family.</text>
</comment>
<dbReference type="InterPro" id="IPR018181">
    <property type="entry name" value="Heat_shock_70_CS"/>
</dbReference>
<dbReference type="PROSITE" id="PS00329">
    <property type="entry name" value="HSP70_2"/>
    <property type="match status" value="1"/>
</dbReference>
<evidence type="ECO:0000256" key="5">
    <source>
        <dbReference type="ARBA" id="ARBA00023016"/>
    </source>
</evidence>
<accession>A0ABS4D972</accession>
<name>A0ABS4D972_9CHLR</name>
<dbReference type="Proteomes" id="UP001193081">
    <property type="component" value="Unassembled WGS sequence"/>
</dbReference>
<keyword evidence="9" id="KW-1185">Reference proteome</keyword>
<evidence type="ECO:0000313" key="9">
    <source>
        <dbReference type="Proteomes" id="UP001193081"/>
    </source>
</evidence>
<gene>
    <name evidence="8" type="ORF">EYB53_009615</name>
</gene>
<evidence type="ECO:0000256" key="3">
    <source>
        <dbReference type="ARBA" id="ARBA00022741"/>
    </source>
</evidence>
<sequence length="583" mass="63720">MSIIVGVDLGTTFSAVALVRDGTPVILASDEERIMPSVVGLGPDEQLLVGTPARNQYVLYPERTIRSIKRQMGQDIQVELGSRSYTPQQISALILREMKRVAESQLGTPVERAVITVPAYFSDAARQATREAGEIAGFTVERIINEPTAAALAYGLDRNDERQMVAVYDLGGGTFDVSIIELDSGVIEVRSSHGNTQLGGDDFDERLRDLLIERFVATHEVDVRQDTRAMARLLRVAEETKIELSSRPFVKVQVEYLMTVDGKALHLETEIQRTEFEEVINDLIEGTIQSLDDALKDAQIRAEQLDKVLFVGGSTRIPLVWEMVRSHTGIEPAVAINPDEAVALGAAVQAAIIAGEPLDAILVDVTSHSLGIEIADYMMGQLVTDIYSVIIPRNTTVPTSRSEIYVAMHPTQTAINLKIYQGEHATASKNTLLGEFMFEDLRPEIPGEVPRITVQFDFDINGILHVSAVDRGSGKKINANVRAAHARLSPAEIAGARVGLEELEAREITALLENFEDEDDGFVLSEEAFSLLEKARTALEANPEHADLAKAVADLERVATSGDEAAIDEAADALLDLLYELED</sequence>
<dbReference type="Gene3D" id="3.30.420.40">
    <property type="match status" value="2"/>
</dbReference>